<evidence type="ECO:0000313" key="3">
    <source>
        <dbReference type="Proteomes" id="UP000634668"/>
    </source>
</evidence>
<evidence type="ECO:0000259" key="1">
    <source>
        <dbReference type="Pfam" id="PF20698"/>
    </source>
</evidence>
<evidence type="ECO:0000313" key="2">
    <source>
        <dbReference type="EMBL" id="GGW24315.1"/>
    </source>
</evidence>
<gene>
    <name evidence="2" type="ORF">GCM10007383_05900</name>
</gene>
<dbReference type="RefSeq" id="WP_026811785.1">
    <property type="nucleotide sequence ID" value="NZ_BMWP01000003.1"/>
</dbReference>
<dbReference type="EMBL" id="BMWP01000003">
    <property type="protein sequence ID" value="GGW24315.1"/>
    <property type="molecule type" value="Genomic_DNA"/>
</dbReference>
<name>A0A918MI70_9FLAO</name>
<reference evidence="2" key="1">
    <citation type="journal article" date="2014" name="Int. J. Syst. Evol. Microbiol.">
        <title>Complete genome sequence of Corynebacterium casei LMG S-19264T (=DSM 44701T), isolated from a smear-ripened cheese.</title>
        <authorList>
            <consortium name="US DOE Joint Genome Institute (JGI-PGF)"/>
            <person name="Walter F."/>
            <person name="Albersmeier A."/>
            <person name="Kalinowski J."/>
            <person name="Ruckert C."/>
        </authorList>
    </citation>
    <scope>NUCLEOTIDE SEQUENCE</scope>
    <source>
        <strain evidence="2">KCTC 12113</strain>
    </source>
</reference>
<protein>
    <recommendedName>
        <fullName evidence="1">PIN domain-containing protein</fullName>
    </recommendedName>
</protein>
<dbReference type="InterPro" id="IPR048987">
    <property type="entry name" value="PIN-TPR-GreABC"/>
</dbReference>
<accession>A0A918MI70</accession>
<comment type="caution">
    <text evidence="2">The sequence shown here is derived from an EMBL/GenBank/DDBJ whole genome shotgun (WGS) entry which is preliminary data.</text>
</comment>
<sequence>MIIETIGSIALGLGIDLGKANILKFTGDNRTIIEKDLDDVIQNAIKSFEKENPIIETYDKIPFYKSATLIDELLRYRLFEDFDQSMIGEKLTNQQNIISPTTAELSLFFNIFESNLSSKDSLNEIMLKRVQFEEINQISKKLDSALDLFQNLLNGLGDGLAKLNEEYKAQIDEIEKQILAFMPETALKRIFDLESRIQNSNSFDNPTMSKLVYLKALCKLDLGKERNNVAQTFIKAYNLHNDKGIIRDRACIEYLNIQEEEKAINLANNILETEEFNHTAWIVKTLGSQDFLKEIELIPKSVLSADGFKISLGHNLITSGKVRSIGELKTLGIELMLDFKGTEIFNYKNKEYWFLKSALLLQSIVEEFPTLNFLNAKSIYERTGRKSDLIFCFTMIYEGIFGTETFQHNNIQVFYYYFVQFMTATDESVLGDIKNSYRNLKEQPVFIILLTQALIRGAKYFEAIEFLEVYENSPESSKTSEIYLYQTLISSFNKDFPSSRIAFRKYLDTLKLIDELNLVNVINLFGVSSLKEHNKYIDETEIENELNSVFKVCNFANSNVKTMVETSIEARFLSRPDSAKLKDTWAELRDSDIFKDVHTKMQLAVNYHSIGLYDEAIDYMDTFISKALISSELSFYISCLHDRLLSNNHQVSSSSQILELLEFWRKNSKDSNKRFLSMEFNLVSRINNYKRLVEISTTFYEENPEDENIIMIHGLSLLQNNEKELLEEFSNKIPRTYINEEFGLKISAILREGQIENDVSFEILKNLTTNSENKISRTTFIGAGRLYPEKFVYFQKVQLGSWVKYKVGSKYIIKEIKDANGSIERILLDKKKGDKIPYHKGITNVLSEIEIIDIFNFNVKLTQEILEEAKDPTSGLGLEMFEFDTANIENFEKQLISISGHKGLINKSLREDALKQYYLYQKSFTELCSSIFNDNPIDAYYYLIYHPNNFMCIPTYIIESKALGAVNKYVLDFATIIFFYELSEDLAHSFDIEFVISPLIKTEIRRRIIEAEMEKGERLSVDVVGDSVKRYFYSEEQVKSRITNLKKIEEWINTNCVVEYPEEKLDLILKLEQSGDSLSFNLFVDNLIFLLRDGYVLISNDVFYYQTSNGNRNYVINSESFLINQFAQKDLHKLYKFMLKKRFIGLNISMDFLYEQFLSYIKNKDNVYKSCFPSLRHNLNPEPEKFEIVSDFLKKIYLLPTMTIETKNIYAHQILLNLLQGTNHTIFNSFGDILAIKFALLGNLKDEIIKTINSVGQILFR</sequence>
<keyword evidence="3" id="KW-1185">Reference proteome</keyword>
<organism evidence="2 3">
    <name type="scientific">Arenibacter certesii</name>
    <dbReference type="NCBI Taxonomy" id="228955"/>
    <lineage>
        <taxon>Bacteria</taxon>
        <taxon>Pseudomonadati</taxon>
        <taxon>Bacteroidota</taxon>
        <taxon>Flavobacteriia</taxon>
        <taxon>Flavobacteriales</taxon>
        <taxon>Flavobacteriaceae</taxon>
        <taxon>Arenibacter</taxon>
    </lineage>
</organism>
<dbReference type="AlphaFoldDB" id="A0A918MI70"/>
<dbReference type="Proteomes" id="UP000634668">
    <property type="component" value="Unassembled WGS sequence"/>
</dbReference>
<proteinExistence type="predicted"/>
<reference evidence="2" key="2">
    <citation type="submission" date="2020-09" db="EMBL/GenBank/DDBJ databases">
        <authorList>
            <person name="Sun Q."/>
            <person name="Kim S."/>
        </authorList>
    </citation>
    <scope>NUCLEOTIDE SEQUENCE</scope>
    <source>
        <strain evidence="2">KCTC 12113</strain>
    </source>
</reference>
<feature type="domain" description="PIN" evidence="1">
    <location>
        <begin position="970"/>
        <end position="1108"/>
    </location>
</feature>
<dbReference type="Pfam" id="PF20698">
    <property type="entry name" value="PIN-TPR-GreABC"/>
    <property type="match status" value="1"/>
</dbReference>